<reference evidence="2 3" key="1">
    <citation type="journal article" date="2019" name="ACS Chem. Biol.">
        <title>Identification and Mobilization of a Cryptic Antibiotic Biosynthesis Gene Locus from a Human-Pathogenic Nocardia Isolate.</title>
        <authorList>
            <person name="Herisse M."/>
            <person name="Ishida K."/>
            <person name="Porter J.L."/>
            <person name="Howden B."/>
            <person name="Hertweck C."/>
            <person name="Stinear T.P."/>
            <person name="Pidot S.J."/>
        </authorList>
    </citation>
    <scope>NUCLEOTIDE SEQUENCE [LARGE SCALE GENOMIC DNA]</scope>
    <source>
        <strain evidence="2 3">AUSMDU00012717</strain>
    </source>
</reference>
<accession>A0A6G9YHQ2</accession>
<dbReference type="KEGG" id="nah:F5544_24435"/>
<dbReference type="AlphaFoldDB" id="A0A6G9YHQ2"/>
<evidence type="ECO:0000256" key="1">
    <source>
        <dbReference type="SAM" id="SignalP"/>
    </source>
</evidence>
<name>A0A6G9YHQ2_9NOCA</name>
<evidence type="ECO:0000313" key="2">
    <source>
        <dbReference type="EMBL" id="QIS12742.1"/>
    </source>
</evidence>
<feature type="chain" id="PRO_5026353172" description="DUF11 domain-containing protein" evidence="1">
    <location>
        <begin position="18"/>
        <end position="132"/>
    </location>
</feature>
<dbReference type="EMBL" id="CP046172">
    <property type="protein sequence ID" value="QIS12742.1"/>
    <property type="molecule type" value="Genomic_DNA"/>
</dbReference>
<gene>
    <name evidence="2" type="ORF">F5544_24435</name>
</gene>
<dbReference type="RefSeq" id="WP_167475382.1">
    <property type="nucleotide sequence ID" value="NZ_CP046172.1"/>
</dbReference>
<sequence length="132" mass="13887">MLAAIGALALPSAAASAAPGARSFAAELRSAADVTFAYDPPQLSEDGSHVTWHWSLKNTGSETAREVTLIHRIKPPLANVKASAPCQVEQKAIQCRYVEVPGGGTKQGTIDADLPENFSGTPQISGRITFQE</sequence>
<evidence type="ECO:0000313" key="3">
    <source>
        <dbReference type="Proteomes" id="UP000503540"/>
    </source>
</evidence>
<protein>
    <recommendedName>
        <fullName evidence="4">DUF11 domain-containing protein</fullName>
    </recommendedName>
</protein>
<dbReference type="Proteomes" id="UP000503540">
    <property type="component" value="Chromosome"/>
</dbReference>
<organism evidence="2 3">
    <name type="scientific">Nocardia arthritidis</name>
    <dbReference type="NCBI Taxonomy" id="228602"/>
    <lineage>
        <taxon>Bacteria</taxon>
        <taxon>Bacillati</taxon>
        <taxon>Actinomycetota</taxon>
        <taxon>Actinomycetes</taxon>
        <taxon>Mycobacteriales</taxon>
        <taxon>Nocardiaceae</taxon>
        <taxon>Nocardia</taxon>
    </lineage>
</organism>
<proteinExistence type="predicted"/>
<evidence type="ECO:0008006" key="4">
    <source>
        <dbReference type="Google" id="ProtNLM"/>
    </source>
</evidence>
<keyword evidence="1" id="KW-0732">Signal</keyword>
<keyword evidence="3" id="KW-1185">Reference proteome</keyword>
<feature type="signal peptide" evidence="1">
    <location>
        <begin position="1"/>
        <end position="17"/>
    </location>
</feature>